<feature type="transmembrane region" description="Helical" evidence="10">
    <location>
        <begin position="23"/>
        <end position="43"/>
    </location>
</feature>
<dbReference type="AlphaFoldDB" id="A0A9P4WC10"/>
<protein>
    <recommendedName>
        <fullName evidence="3">alpha-glucosidase</fullName>
        <ecNumber evidence="3">3.2.1.20</ecNumber>
    </recommendedName>
    <alternativeName>
        <fullName evidence="8">Maltase</fullName>
    </alternativeName>
</protein>
<keyword evidence="10" id="KW-1133">Transmembrane helix</keyword>
<evidence type="ECO:0000256" key="5">
    <source>
        <dbReference type="ARBA" id="ARBA00022801"/>
    </source>
</evidence>
<dbReference type="PANTHER" id="PTHR22762:SF133">
    <property type="entry name" value="P-TYPE DOMAIN-CONTAINING PROTEIN"/>
    <property type="match status" value="1"/>
</dbReference>
<sequence>MASARYFTARVGHRYNLRPSAQLWAKAVAASSLGIFLLFYLAYSFQESQPISRPLQSEEMPLSSFVKASAVVTSLAAVAGAQVPVAAAPTATPASASGWSTTLAGTPTFFRSEFTIPASADQGADLIANIQDPQAVNAQDVCPGYKASQLQETDDGISAVLTLAGTPCNVYGNDVDVLNLKVEYQSKDRLAVNISPAYLDASNSSHYIVPESLIPRPHAEDSHEDLDLVFDWGNDPSFWFTVTRNSTGDIIFTTKGSYLIYEDQFIEFVNTLPEDYNLYGLGERIHGLRLNNNFTATIYAADVGDPIDRNIYGSHPFYLETRYFSAGGDGHKKPLTQSELQEQSFGYSADGKSSGFESYSHGVYLRNTHGMDVVLKPSNLTWRSLGGSIDLFFFNGPTQPEVTKQYQTSAIGLPAMQQYWTFGYHQCRWGYRNWTELREVVETLRNFSIPLETIWLDIDYMDQYRDFTLDPVTFSPSDATEFFNWLHGNDQHFVPIVDSAIYIPNPTNVSDAYDVYTRGNASDVFLNNPDGSQYIGAVWPGYTVFPDWLSTNAVSWWVKEMVEWHKTVGFSGFWLDMSEVSSFCVGSCGTGNVTLNPVHPPFSLPGEVGNVIYDYPEGFNITNATEAASASSASSSQVAATSTSAASSSSTVYLRTTPTPGTRNINHPPYVINHVQGDLAVHAVSPNATHQNGVVEYDVHNLFGHQIINATYQGLLEVFPGKRPFIIGRSTFAGSGKWAGHWGGDNASKWYYMFASIPQALSFSLFGIPMFGVDTCGFNGNTDAELCSRWMQLSSFFPFYRNHNVLSAIPQEPYRWESVASASRTAMHIRYSLLPYMYTLFHQAHTTGSTVMRALAWEFPNEPQLAGVDTQFLLGPNILVTPVLEPQATTVKGVFPGIVDGGSWYDWYTGEKVQAEAGVNTTISAPLGHIPVYIRGGAVLPTQEPGYTTTESRKNPWGVIVALAEDGCAHGYLYVDDGESVEQECTLEVSFAAQSGQLKADVKGDFKDTNALGNVTILGVDSCPSQVKLNDAVVDSSKVAYNETASTLKLTGLNDLTSGGAWQDNWTLTWA</sequence>
<dbReference type="Pfam" id="PF21365">
    <property type="entry name" value="Glyco_hydro_31_3rd"/>
    <property type="match status" value="1"/>
</dbReference>
<evidence type="ECO:0000259" key="11">
    <source>
        <dbReference type="Pfam" id="PF01055"/>
    </source>
</evidence>
<dbReference type="GO" id="GO:0004558">
    <property type="term" value="F:alpha-1,4-glucosidase activity"/>
    <property type="evidence" value="ECO:0007669"/>
    <property type="project" value="UniProtKB-EC"/>
</dbReference>
<dbReference type="Gene3D" id="2.60.40.1760">
    <property type="entry name" value="glycosyl hydrolase (family 31)"/>
    <property type="match status" value="1"/>
</dbReference>
<comment type="caution">
    <text evidence="14">The sequence shown here is derived from an EMBL/GenBank/DDBJ whole genome shotgun (WGS) entry which is preliminary data.</text>
</comment>
<comment type="similarity">
    <text evidence="2 9">Belongs to the glycosyl hydrolase 31 family.</text>
</comment>
<dbReference type="CDD" id="cd06602">
    <property type="entry name" value="GH31_MGAM_SI_GAA"/>
    <property type="match status" value="1"/>
</dbReference>
<name>A0A9P4WC10_CURKU</name>
<feature type="domain" description="Glycoside hydrolase family 31 TIM barrel" evidence="11">
    <location>
        <begin position="414"/>
        <end position="840"/>
    </location>
</feature>
<dbReference type="OrthoDB" id="5839090at2759"/>
<keyword evidence="5 9" id="KW-0378">Hydrolase</keyword>
<feature type="domain" description="Glycoside hydrolase family 31 N-terminal" evidence="12">
    <location>
        <begin position="266"/>
        <end position="322"/>
    </location>
</feature>
<evidence type="ECO:0000256" key="6">
    <source>
        <dbReference type="ARBA" id="ARBA00023180"/>
    </source>
</evidence>
<dbReference type="Gene3D" id="2.60.40.1180">
    <property type="entry name" value="Golgi alpha-mannosidase II"/>
    <property type="match status" value="2"/>
</dbReference>
<evidence type="ECO:0000256" key="9">
    <source>
        <dbReference type="RuleBase" id="RU361185"/>
    </source>
</evidence>
<dbReference type="InterPro" id="IPR025887">
    <property type="entry name" value="Glyco_hydro_31_N_dom"/>
</dbReference>
<keyword evidence="10" id="KW-0812">Transmembrane</keyword>
<dbReference type="SUPFAM" id="SSF74650">
    <property type="entry name" value="Galactose mutarotase-like"/>
    <property type="match status" value="1"/>
</dbReference>
<evidence type="ECO:0000256" key="2">
    <source>
        <dbReference type="ARBA" id="ARBA00007806"/>
    </source>
</evidence>
<evidence type="ECO:0000256" key="8">
    <source>
        <dbReference type="ARBA" id="ARBA00041343"/>
    </source>
</evidence>
<organism evidence="14 15">
    <name type="scientific">Curvularia kusanoi</name>
    <name type="common">Cochliobolus kusanoi</name>
    <dbReference type="NCBI Taxonomy" id="90978"/>
    <lineage>
        <taxon>Eukaryota</taxon>
        <taxon>Fungi</taxon>
        <taxon>Dikarya</taxon>
        <taxon>Ascomycota</taxon>
        <taxon>Pezizomycotina</taxon>
        <taxon>Dothideomycetes</taxon>
        <taxon>Pleosporomycetidae</taxon>
        <taxon>Pleosporales</taxon>
        <taxon>Pleosporineae</taxon>
        <taxon>Pleosporaceae</taxon>
        <taxon>Curvularia</taxon>
    </lineage>
</organism>
<evidence type="ECO:0000256" key="4">
    <source>
        <dbReference type="ARBA" id="ARBA00022729"/>
    </source>
</evidence>
<dbReference type="SUPFAM" id="SSF51011">
    <property type="entry name" value="Glycosyl hydrolase domain"/>
    <property type="match status" value="1"/>
</dbReference>
<dbReference type="Pfam" id="PF01055">
    <property type="entry name" value="Glyco_hydro_31_2nd"/>
    <property type="match status" value="1"/>
</dbReference>
<feature type="domain" description="Glycosyl hydrolase family 31 C-terminal" evidence="13">
    <location>
        <begin position="848"/>
        <end position="940"/>
    </location>
</feature>
<dbReference type="InterPro" id="IPR000322">
    <property type="entry name" value="Glyco_hydro_31_TIM"/>
</dbReference>
<dbReference type="FunFam" id="3.20.20.80:FF:000169">
    <property type="entry name" value="Putative alpha-glucosidase AgdA"/>
    <property type="match status" value="1"/>
</dbReference>
<keyword evidence="4" id="KW-0732">Signal</keyword>
<dbReference type="FunFam" id="2.60.40.1180:FF:000001">
    <property type="entry name" value="Maltase-glucoamylase, intestinal"/>
    <property type="match status" value="1"/>
</dbReference>
<proteinExistence type="inferred from homology"/>
<keyword evidence="15" id="KW-1185">Reference proteome</keyword>
<evidence type="ECO:0000259" key="13">
    <source>
        <dbReference type="Pfam" id="PF21365"/>
    </source>
</evidence>
<dbReference type="InterPro" id="IPR048395">
    <property type="entry name" value="Glyco_hydro_31_C"/>
</dbReference>
<dbReference type="EMBL" id="SWKU01000011">
    <property type="protein sequence ID" value="KAF3002441.1"/>
    <property type="molecule type" value="Genomic_DNA"/>
</dbReference>
<reference evidence="14" key="1">
    <citation type="submission" date="2019-04" db="EMBL/GenBank/DDBJ databases">
        <title>Sequencing of skin fungus with MAO and IRED activity.</title>
        <authorList>
            <person name="Marsaioli A.J."/>
            <person name="Bonatto J.M.C."/>
            <person name="Reis Junior O."/>
        </authorList>
    </citation>
    <scope>NUCLEOTIDE SEQUENCE</scope>
    <source>
        <strain evidence="14">30M1</strain>
    </source>
</reference>
<keyword evidence="7 9" id="KW-0326">Glycosidase</keyword>
<dbReference type="CDD" id="cd14752">
    <property type="entry name" value="GH31_N"/>
    <property type="match status" value="1"/>
</dbReference>
<evidence type="ECO:0000259" key="12">
    <source>
        <dbReference type="Pfam" id="PF13802"/>
    </source>
</evidence>
<dbReference type="PROSITE" id="PS00707">
    <property type="entry name" value="GLYCOSYL_HYDROL_F31_2"/>
    <property type="match status" value="1"/>
</dbReference>
<evidence type="ECO:0000256" key="10">
    <source>
        <dbReference type="SAM" id="Phobius"/>
    </source>
</evidence>
<dbReference type="GO" id="GO:0005975">
    <property type="term" value="P:carbohydrate metabolic process"/>
    <property type="evidence" value="ECO:0007669"/>
    <property type="project" value="InterPro"/>
</dbReference>
<dbReference type="FunFam" id="3.20.20.80:FF:000138">
    <property type="entry name" value="Putative alpha-glucosidase AgdA"/>
    <property type="match status" value="1"/>
</dbReference>
<evidence type="ECO:0000313" key="15">
    <source>
        <dbReference type="Proteomes" id="UP000801428"/>
    </source>
</evidence>
<keyword evidence="10" id="KW-0472">Membrane</keyword>
<evidence type="ECO:0000256" key="3">
    <source>
        <dbReference type="ARBA" id="ARBA00012741"/>
    </source>
</evidence>
<gene>
    <name evidence="14" type="ORF">E8E13_004413</name>
</gene>
<dbReference type="InterPro" id="IPR030459">
    <property type="entry name" value="Glyco_hydro_31_CS"/>
</dbReference>
<dbReference type="InterPro" id="IPR017853">
    <property type="entry name" value="GH"/>
</dbReference>
<accession>A0A9P4WC10</accession>
<dbReference type="GO" id="GO:0030246">
    <property type="term" value="F:carbohydrate binding"/>
    <property type="evidence" value="ECO:0007669"/>
    <property type="project" value="InterPro"/>
</dbReference>
<dbReference type="SUPFAM" id="SSF51445">
    <property type="entry name" value="(Trans)glycosidases"/>
    <property type="match status" value="1"/>
</dbReference>
<dbReference type="Gene3D" id="3.20.20.80">
    <property type="entry name" value="Glycosidases"/>
    <property type="match status" value="2"/>
</dbReference>
<evidence type="ECO:0000256" key="7">
    <source>
        <dbReference type="ARBA" id="ARBA00023295"/>
    </source>
</evidence>
<evidence type="ECO:0000256" key="1">
    <source>
        <dbReference type="ARBA" id="ARBA00001657"/>
    </source>
</evidence>
<dbReference type="InterPro" id="IPR011013">
    <property type="entry name" value="Gal_mutarotase_sf_dom"/>
</dbReference>
<dbReference type="PANTHER" id="PTHR22762">
    <property type="entry name" value="ALPHA-GLUCOSIDASE"/>
    <property type="match status" value="1"/>
</dbReference>
<dbReference type="Pfam" id="PF13802">
    <property type="entry name" value="Gal_mutarotas_2"/>
    <property type="match status" value="1"/>
</dbReference>
<comment type="catalytic activity">
    <reaction evidence="1">
        <text>Hydrolysis of terminal, non-reducing (1-&gt;4)-linked alpha-D-glucose residues with release of alpha-D-glucose.</text>
        <dbReference type="EC" id="3.2.1.20"/>
    </reaction>
</comment>
<dbReference type="PROSITE" id="PS00129">
    <property type="entry name" value="GLYCOSYL_HYDROL_F31_1"/>
    <property type="match status" value="1"/>
</dbReference>
<keyword evidence="6" id="KW-0325">Glycoprotein</keyword>
<dbReference type="InterPro" id="IPR030458">
    <property type="entry name" value="Glyco_hydro_31_AS"/>
</dbReference>
<dbReference type="EC" id="3.2.1.20" evidence="3"/>
<evidence type="ECO:0000313" key="14">
    <source>
        <dbReference type="EMBL" id="KAF3002441.1"/>
    </source>
</evidence>
<dbReference type="Proteomes" id="UP000801428">
    <property type="component" value="Unassembled WGS sequence"/>
</dbReference>
<dbReference type="InterPro" id="IPR013780">
    <property type="entry name" value="Glyco_hydro_b"/>
</dbReference>